<evidence type="ECO:0000313" key="2">
    <source>
        <dbReference type="Proteomes" id="UP000218209"/>
    </source>
</evidence>
<evidence type="ECO:0000313" key="1">
    <source>
        <dbReference type="EMBL" id="OSX69499.1"/>
    </source>
</evidence>
<dbReference type="AlphaFoldDB" id="A0A1X6NLH6"/>
<dbReference type="Pfam" id="PF01042">
    <property type="entry name" value="Ribonuc_L-PSP"/>
    <property type="match status" value="1"/>
</dbReference>
<dbReference type="InterPro" id="IPR035959">
    <property type="entry name" value="RutC-like_sf"/>
</dbReference>
<accession>A0A1X6NLH6</accession>
<keyword evidence="2" id="KW-1185">Reference proteome</keyword>
<dbReference type="SUPFAM" id="SSF55298">
    <property type="entry name" value="YjgF-like"/>
    <property type="match status" value="1"/>
</dbReference>
<dbReference type="InterPro" id="IPR006175">
    <property type="entry name" value="YjgF/YER057c/UK114"/>
</dbReference>
<dbReference type="Proteomes" id="UP000218209">
    <property type="component" value="Unassembled WGS sequence"/>
</dbReference>
<dbReference type="OrthoDB" id="686384at2759"/>
<dbReference type="EMBL" id="KV919522">
    <property type="protein sequence ID" value="OSX69499.1"/>
    <property type="molecule type" value="Genomic_DNA"/>
</dbReference>
<dbReference type="PANTHER" id="PTHR43857">
    <property type="entry name" value="BLR7761 PROTEIN"/>
    <property type="match status" value="1"/>
</dbReference>
<reference evidence="1 2" key="1">
    <citation type="submission" date="2017-03" db="EMBL/GenBank/DDBJ databases">
        <title>WGS assembly of Porphyra umbilicalis.</title>
        <authorList>
            <person name="Brawley S.H."/>
            <person name="Blouin N.A."/>
            <person name="Ficko-Blean E."/>
            <person name="Wheeler G.L."/>
            <person name="Lohr M."/>
            <person name="Goodson H.V."/>
            <person name="Jenkins J.W."/>
            <person name="Blaby-Haas C.E."/>
            <person name="Helliwell K.E."/>
            <person name="Chan C."/>
            <person name="Marriage T."/>
            <person name="Bhattacharya D."/>
            <person name="Klein A.S."/>
            <person name="Badis Y."/>
            <person name="Brodie J."/>
            <person name="Cao Y."/>
            <person name="Collen J."/>
            <person name="Dittami S.M."/>
            <person name="Gachon C.M."/>
            <person name="Green B.R."/>
            <person name="Karpowicz S."/>
            <person name="Kim J.W."/>
            <person name="Kudahl U."/>
            <person name="Lin S."/>
            <person name="Michel G."/>
            <person name="Mittag M."/>
            <person name="Olson B.J."/>
            <person name="Pangilinan J."/>
            <person name="Peng Y."/>
            <person name="Qiu H."/>
            <person name="Shu S."/>
            <person name="Singer J.T."/>
            <person name="Smith A.G."/>
            <person name="Sprecher B.N."/>
            <person name="Wagner V."/>
            <person name="Wang W."/>
            <person name="Wang Z.-Y."/>
            <person name="Yan J."/>
            <person name="Yarish C."/>
            <person name="Zoeuner-Riek S."/>
            <person name="Zhuang Y."/>
            <person name="Zou Y."/>
            <person name="Lindquist E.A."/>
            <person name="Grimwood J."/>
            <person name="Barry K."/>
            <person name="Rokhsar D.S."/>
            <person name="Schmutz J."/>
            <person name="Stiller J.W."/>
            <person name="Grossman A.R."/>
            <person name="Prochnik S.E."/>
        </authorList>
    </citation>
    <scope>NUCLEOTIDE SEQUENCE [LARGE SCALE GENOMIC DNA]</scope>
    <source>
        <strain evidence="1">4086291</strain>
    </source>
</reference>
<gene>
    <name evidence="1" type="ORF">BU14_1457s0003</name>
</gene>
<protein>
    <submittedName>
        <fullName evidence="1">Uncharacterized protein</fullName>
    </submittedName>
</protein>
<organism evidence="1 2">
    <name type="scientific">Porphyra umbilicalis</name>
    <name type="common">Purple laver</name>
    <name type="synonym">Red alga</name>
    <dbReference type="NCBI Taxonomy" id="2786"/>
    <lineage>
        <taxon>Eukaryota</taxon>
        <taxon>Rhodophyta</taxon>
        <taxon>Bangiophyceae</taxon>
        <taxon>Bangiales</taxon>
        <taxon>Bangiaceae</taxon>
        <taxon>Porphyra</taxon>
    </lineage>
</organism>
<dbReference type="Gene3D" id="3.30.1330.40">
    <property type="entry name" value="RutC-like"/>
    <property type="match status" value="1"/>
</dbReference>
<dbReference type="PANTHER" id="PTHR43857:SF1">
    <property type="entry name" value="YJGH FAMILY PROTEIN"/>
    <property type="match status" value="1"/>
</dbReference>
<name>A0A1X6NLH6_PORUM</name>
<sequence>MPPPPIPGRQEVSSGGPYEAFVGYSRAVRVGAHISVAGTTATDLSSPPGAAVAVLHPGDAGGQTRVILATIGAALVEAGASLADVVSTRMYVVDPVRDWGAVGAAHAAAFGAVGVRPAATVIGVASLVHRDMRVEIEATAVVPAED</sequence>
<proteinExistence type="predicted"/>